<reference evidence="11 12" key="1">
    <citation type="submission" date="2016-02" db="EMBL/GenBank/DDBJ databases">
        <authorList>
            <person name="Wen L."/>
            <person name="He K."/>
            <person name="Yang H."/>
        </authorList>
    </citation>
    <scope>NUCLEOTIDE SEQUENCE [LARGE SCALE GENOMIC DNA]</scope>
    <source>
        <strain evidence="11 12">CV58</strain>
    </source>
</reference>
<evidence type="ECO:0000256" key="2">
    <source>
        <dbReference type="ARBA" id="ARBA00007615"/>
    </source>
</evidence>
<evidence type="ECO:0000256" key="3">
    <source>
        <dbReference type="ARBA" id="ARBA00011245"/>
    </source>
</evidence>
<dbReference type="InterPro" id="IPR004564">
    <property type="entry name" value="OM_lipoprot_carrier_LolA-like"/>
</dbReference>
<evidence type="ECO:0000256" key="8">
    <source>
        <dbReference type="ARBA" id="ARBA00022927"/>
    </source>
</evidence>
<dbReference type="RefSeq" id="WP_068388441.1">
    <property type="nucleotide sequence ID" value="NZ_LSZO01000068.1"/>
</dbReference>
<keyword evidence="7 10" id="KW-0574">Periplasm</keyword>
<dbReference type="NCBIfam" id="TIGR00547">
    <property type="entry name" value="lolA"/>
    <property type="match status" value="1"/>
</dbReference>
<accession>A0A139SW47</accession>
<dbReference type="GO" id="GO:0030288">
    <property type="term" value="C:outer membrane-bounded periplasmic space"/>
    <property type="evidence" value="ECO:0007669"/>
    <property type="project" value="TreeGrafter"/>
</dbReference>
<organism evidence="11 12">
    <name type="scientific">Ventosimonas gracilis</name>
    <dbReference type="NCBI Taxonomy" id="1680762"/>
    <lineage>
        <taxon>Bacteria</taxon>
        <taxon>Pseudomonadati</taxon>
        <taxon>Pseudomonadota</taxon>
        <taxon>Gammaproteobacteria</taxon>
        <taxon>Pseudomonadales</taxon>
        <taxon>Ventosimonadaceae</taxon>
        <taxon>Ventosimonas</taxon>
    </lineage>
</organism>
<evidence type="ECO:0000256" key="10">
    <source>
        <dbReference type="HAMAP-Rule" id="MF_00240"/>
    </source>
</evidence>
<gene>
    <name evidence="10" type="primary">lolA</name>
    <name evidence="11" type="ORF">AXE65_00740</name>
</gene>
<evidence type="ECO:0000256" key="4">
    <source>
        <dbReference type="ARBA" id="ARBA00014035"/>
    </source>
</evidence>
<keyword evidence="5 10" id="KW-0813">Transport</keyword>
<dbReference type="AlphaFoldDB" id="A0A139SW47"/>
<name>A0A139SW47_9GAMM</name>
<sequence length="215" mass="24095">MSLFRLLLVGQSPRAIALLFSLFSPLLWATDNPATQLSELLDRAQTLRGGFTQLTLSASGTRLQEAKGQMALQRPGMFRWHTDAPLEQLLVSNGQTVWLYDPDLEQVTVQKLDERLTHTPALLLSGDVSKISENFEISQEQAGNLSTFTLKPKSADSLFDSLSLSFRRDVISEMRLIDNSGQRTSIHFLDVKMNRVLIDTTFEFDIPPGTDVIEQ</sequence>
<proteinExistence type="inferred from homology"/>
<dbReference type="CDD" id="cd16325">
    <property type="entry name" value="LolA"/>
    <property type="match status" value="1"/>
</dbReference>
<dbReference type="PANTHER" id="PTHR35869:SF1">
    <property type="entry name" value="OUTER-MEMBRANE LIPOPROTEIN CARRIER PROTEIN"/>
    <property type="match status" value="1"/>
</dbReference>
<dbReference type="Gene3D" id="2.50.20.10">
    <property type="entry name" value="Lipoprotein localisation LolA/LolB/LppX"/>
    <property type="match status" value="1"/>
</dbReference>
<evidence type="ECO:0000256" key="5">
    <source>
        <dbReference type="ARBA" id="ARBA00022448"/>
    </source>
</evidence>
<dbReference type="GO" id="GO:0042953">
    <property type="term" value="P:lipoprotein transport"/>
    <property type="evidence" value="ECO:0007669"/>
    <property type="project" value="InterPro"/>
</dbReference>
<comment type="similarity">
    <text evidence="2 10">Belongs to the LolA family.</text>
</comment>
<dbReference type="GO" id="GO:0044874">
    <property type="term" value="P:lipoprotein localization to outer membrane"/>
    <property type="evidence" value="ECO:0007669"/>
    <property type="project" value="UniProtKB-UniRule"/>
</dbReference>
<keyword evidence="9 10" id="KW-0143">Chaperone</keyword>
<dbReference type="SUPFAM" id="SSF89392">
    <property type="entry name" value="Prokaryotic lipoproteins and lipoprotein localization factors"/>
    <property type="match status" value="1"/>
</dbReference>
<dbReference type="InterPro" id="IPR029046">
    <property type="entry name" value="LolA/LolB/LppX"/>
</dbReference>
<evidence type="ECO:0000313" key="12">
    <source>
        <dbReference type="Proteomes" id="UP000072660"/>
    </source>
</evidence>
<keyword evidence="12" id="KW-1185">Reference proteome</keyword>
<comment type="function">
    <text evidence="10">Participates in the translocation of lipoproteins from the inner membrane to the outer membrane. Only forms a complex with a lipoprotein if the residue after the N-terminal Cys is not an aspartate (The Asp acts as a targeting signal to indicate that the lipoprotein should stay in the inner membrane).</text>
</comment>
<dbReference type="Pfam" id="PF03548">
    <property type="entry name" value="LolA"/>
    <property type="match status" value="1"/>
</dbReference>
<comment type="subcellular location">
    <subcellularLocation>
        <location evidence="1 10">Periplasm</location>
    </subcellularLocation>
</comment>
<evidence type="ECO:0000256" key="7">
    <source>
        <dbReference type="ARBA" id="ARBA00022764"/>
    </source>
</evidence>
<dbReference type="EMBL" id="LSZO01000068">
    <property type="protein sequence ID" value="KXU38809.1"/>
    <property type="molecule type" value="Genomic_DNA"/>
</dbReference>
<comment type="subunit">
    <text evidence="3 10">Monomer.</text>
</comment>
<dbReference type="PANTHER" id="PTHR35869">
    <property type="entry name" value="OUTER-MEMBRANE LIPOPROTEIN CARRIER PROTEIN"/>
    <property type="match status" value="1"/>
</dbReference>
<evidence type="ECO:0000256" key="6">
    <source>
        <dbReference type="ARBA" id="ARBA00022729"/>
    </source>
</evidence>
<comment type="caution">
    <text evidence="11">The sequence shown here is derived from an EMBL/GenBank/DDBJ whole genome shotgun (WGS) entry which is preliminary data.</text>
</comment>
<evidence type="ECO:0000256" key="9">
    <source>
        <dbReference type="ARBA" id="ARBA00023186"/>
    </source>
</evidence>
<dbReference type="InterPro" id="IPR018323">
    <property type="entry name" value="OM_lipoprot_carrier_LolA_Pbac"/>
</dbReference>
<dbReference type="HAMAP" id="MF_00240">
    <property type="entry name" value="LolA"/>
    <property type="match status" value="1"/>
</dbReference>
<protein>
    <recommendedName>
        <fullName evidence="4 10">Outer-membrane lipoprotein carrier protein</fullName>
    </recommendedName>
</protein>
<keyword evidence="6" id="KW-0732">Signal</keyword>
<dbReference type="OrthoDB" id="9787361at2"/>
<evidence type="ECO:0000313" key="11">
    <source>
        <dbReference type="EMBL" id="KXU38809.1"/>
    </source>
</evidence>
<evidence type="ECO:0000256" key="1">
    <source>
        <dbReference type="ARBA" id="ARBA00004418"/>
    </source>
</evidence>
<keyword evidence="8 10" id="KW-0653">Protein transport</keyword>
<keyword evidence="11" id="KW-0449">Lipoprotein</keyword>
<dbReference type="Proteomes" id="UP000072660">
    <property type="component" value="Unassembled WGS sequence"/>
</dbReference>